<name>A0A2Z5FSU6_9BACT</name>
<feature type="domain" description="MBG" evidence="5">
    <location>
        <begin position="901"/>
        <end position="985"/>
    </location>
</feature>
<keyword evidence="3" id="KW-1015">Disulfide bond</keyword>
<evidence type="ECO:0000259" key="5">
    <source>
        <dbReference type="Pfam" id="PF18676"/>
    </source>
</evidence>
<feature type="transmembrane region" description="Helical" evidence="4">
    <location>
        <begin position="1111"/>
        <end position="1129"/>
    </location>
</feature>
<dbReference type="InterPro" id="IPR051216">
    <property type="entry name" value="Teneurin"/>
</dbReference>
<keyword evidence="4" id="KW-0472">Membrane</keyword>
<dbReference type="SUPFAM" id="SSF63825">
    <property type="entry name" value="YWTD domain"/>
    <property type="match status" value="1"/>
</dbReference>
<dbReference type="PANTHER" id="PTHR11219">
    <property type="entry name" value="TENEURIN AND N-ACETYLGLUCOSAMINE-1-PHOSPHODIESTER ALPHA-N-ACETYLGLUCOSAMINIDASE"/>
    <property type="match status" value="1"/>
</dbReference>
<dbReference type="OrthoDB" id="102507at2"/>
<evidence type="ECO:0000256" key="3">
    <source>
        <dbReference type="ARBA" id="ARBA00023157"/>
    </source>
</evidence>
<dbReference type="InterPro" id="IPR041286">
    <property type="entry name" value="MBG_2"/>
</dbReference>
<dbReference type="Pfam" id="PF18676">
    <property type="entry name" value="MBG_2"/>
    <property type="match status" value="2"/>
</dbReference>
<dbReference type="RefSeq" id="WP_150132857.1">
    <property type="nucleotide sequence ID" value="NZ_CP030840.1"/>
</dbReference>
<dbReference type="AlphaFoldDB" id="A0A2Z5FSU6"/>
<keyword evidence="1" id="KW-0245">EGF-like domain</keyword>
<dbReference type="Gene3D" id="3.30.160.710">
    <property type="match status" value="1"/>
</dbReference>
<sequence>MPADVPSGFAPGLINYFVGGPNAGGVYSDGSIPTQVSVPADYAVADSKGNVYLATQSGQIYIVYAGNKVPQALKNITATPQAGDIYQIAGLTNANCLEGGDPTCGENQPLNMVQFGSINGLAIDSSDNLYYADETTPDGTAVDVVRRVDATTSIVTTVAGQLGVASISTDIGDGGPAAAATLLYPTDIKIDQYGNIFIDDSLDDVIRVVYSGSQPPPLLSAEGITAGNAQKGFIYSVAGQVFGYCQTSGTCGDGTSATSSATLGIQPSIAVDAAGNLFIADAISPVSGSGSSYIRIVYAGGAVPPLLNLALNPAGGNTVAPAKGFIYAATGYGLSPQFTNCSLAPCGDGGLAAAAAFGGLTTDPSIFVSLDSLGNLYISDSTDYAVRKIDTSGYVSTIAGIDDPNQISSTSNLSAPPIPSPATSVPIEPFTIAFDQQNNLYITDSQDIVWQVAPIQPQTIDFPDFDPNPVTYGVNPITLAATATSSLPITYTVTGPAHLNGTQLLVTGVGTVSVTATQAGNSQYAAAVSVTKTLTVDPASLIVTANNASKELGQPNPAFSATISGFVNGETQASTGVYSGTPAFSTTATTNSPIATYPITVSLGTLAAANYTFASFVPGTLTVTGNTVQSIVFAALPAITYGQVFTLNLSATASSGLPVSFQLISGPGKLTGSTLTVIGGGTIVITASQEGGGQYAAATPVTRNLVVNPAPLTITGPSVTLPYGTTVNPSSFPAAVITGFVGSDTQASVLTGSAQYTTATGTPNAGTYPITVGVGTLALLPGAASSYVFGPTVSGSLVISPTPQTISLNPVSSSQIYGNFVPLTAASNSGLPITFTVTGPGYYYNGLNVTSSGNNTVQLVMSGVGTVIATATQSGNGNFGPAAPVSQTFTVGPAPLDIGVAQNYSREQGAPNPVFQPAIGAGILPGQPGGFVNGDSDIPSVISGIPLLTTTATESSPPGTYPIVPSQGTLAAANYYFVFVNGQLTVTPPGSFTISAAPPALTVPTGLSRQATITLTPLNLYQGTVTLGCGQVPANVTCVISPATYVFPGSQTINGTENSAQGTITITASGATVVGSLARNNSISSATFVIPGTFAGLLLVFARRKAASKSSIWGVIAFLALGASMLAVTSCGGSSKMLSAAPGSATVMITGNGTTVGGNGTVTASLPLSVTIQ</sequence>
<evidence type="ECO:0000256" key="1">
    <source>
        <dbReference type="ARBA" id="ARBA00022536"/>
    </source>
</evidence>
<evidence type="ECO:0000256" key="4">
    <source>
        <dbReference type="SAM" id="Phobius"/>
    </source>
</evidence>
<keyword evidence="4" id="KW-1133">Transmembrane helix</keyword>
<organism evidence="6 7">
    <name type="scientific">Acidisarcina polymorpha</name>
    <dbReference type="NCBI Taxonomy" id="2211140"/>
    <lineage>
        <taxon>Bacteria</taxon>
        <taxon>Pseudomonadati</taxon>
        <taxon>Acidobacteriota</taxon>
        <taxon>Terriglobia</taxon>
        <taxon>Terriglobales</taxon>
        <taxon>Acidobacteriaceae</taxon>
        <taxon>Acidisarcina</taxon>
    </lineage>
</organism>
<feature type="transmembrane region" description="Helical" evidence="4">
    <location>
        <begin position="1083"/>
        <end position="1102"/>
    </location>
</feature>
<reference evidence="6 7" key="1">
    <citation type="journal article" date="2018" name="Front. Microbiol.">
        <title>Hydrolytic Capabilities as a Key to Environmental Success: Chitinolytic and Cellulolytic Acidobacteria From Acidic Sub-arctic Soils and Boreal Peatlands.</title>
        <authorList>
            <person name="Belova S.E."/>
            <person name="Ravin N.V."/>
            <person name="Pankratov T.A."/>
            <person name="Rakitin A.L."/>
            <person name="Ivanova A.A."/>
            <person name="Beletsky A.V."/>
            <person name="Mardanov A.V."/>
            <person name="Sinninghe Damste J.S."/>
            <person name="Dedysh S.N."/>
        </authorList>
    </citation>
    <scope>NUCLEOTIDE SEQUENCE [LARGE SCALE GENOMIC DNA]</scope>
    <source>
        <strain evidence="6 7">SBC82</strain>
    </source>
</reference>
<evidence type="ECO:0000256" key="2">
    <source>
        <dbReference type="ARBA" id="ARBA00022737"/>
    </source>
</evidence>
<keyword evidence="4" id="KW-0812">Transmembrane</keyword>
<dbReference type="InterPro" id="IPR011042">
    <property type="entry name" value="6-blade_b-propeller_TolB-like"/>
</dbReference>
<protein>
    <recommendedName>
        <fullName evidence="5">MBG domain-containing protein</fullName>
    </recommendedName>
</protein>
<gene>
    <name evidence="6" type="ORF">ACPOL_0161</name>
</gene>
<dbReference type="KEGG" id="abas:ACPOL_0161"/>
<keyword evidence="7" id="KW-1185">Reference proteome</keyword>
<dbReference type="SUPFAM" id="SSF63829">
    <property type="entry name" value="Calcium-dependent phosphotriesterase"/>
    <property type="match status" value="1"/>
</dbReference>
<keyword evidence="2" id="KW-0677">Repeat</keyword>
<evidence type="ECO:0000313" key="6">
    <source>
        <dbReference type="EMBL" id="AXC09546.1"/>
    </source>
</evidence>
<dbReference type="Gene3D" id="2.120.10.30">
    <property type="entry name" value="TolB, C-terminal domain"/>
    <property type="match status" value="2"/>
</dbReference>
<accession>A0A2Z5FSU6</accession>
<dbReference type="Proteomes" id="UP000253606">
    <property type="component" value="Chromosome"/>
</dbReference>
<dbReference type="EMBL" id="CP030840">
    <property type="protein sequence ID" value="AXC09546.1"/>
    <property type="molecule type" value="Genomic_DNA"/>
</dbReference>
<proteinExistence type="predicted"/>
<dbReference type="PANTHER" id="PTHR11219:SF69">
    <property type="entry name" value="TENEURIN-A"/>
    <property type="match status" value="1"/>
</dbReference>
<evidence type="ECO:0000313" key="7">
    <source>
        <dbReference type="Proteomes" id="UP000253606"/>
    </source>
</evidence>
<feature type="domain" description="MBG" evidence="5">
    <location>
        <begin position="541"/>
        <end position="622"/>
    </location>
</feature>